<name>A0AAD8W3M7_LOLMU</name>
<feature type="region of interest" description="Disordered" evidence="2">
    <location>
        <begin position="203"/>
        <end position="261"/>
    </location>
</feature>
<evidence type="ECO:0000313" key="3">
    <source>
        <dbReference type="EMBL" id="KAK1641973.1"/>
    </source>
</evidence>
<gene>
    <name evidence="3" type="ORF">QYE76_059778</name>
</gene>
<accession>A0AAD8W3M7</accession>
<feature type="compositionally biased region" description="Basic and acidic residues" evidence="2">
    <location>
        <begin position="203"/>
        <end position="214"/>
    </location>
</feature>
<sequence length="261" mass="28772">MLERKDSLGDERPDYVIRHGEVIFPELDDILANSVGLGVAFPRIVSPIELGGIVGYVNWKINENSEKLEEVTSPIEFFRLSHTNKEGVMTIEAKDAYDAMMTMKNTPHLADETKKTEVQIIEGQEPKDLKHRHLPPNLGIGSISRKSSVSTARIGELENKLAEQEEQSLLADERYEEGASIARGGEEQLDMVLDMKTFHGRAREEREACAREEDQVQASAQPGQIGRHAGLPGPTPGPTGPHAGTPRRPPDPAPVPTGRVY</sequence>
<evidence type="ECO:0000313" key="4">
    <source>
        <dbReference type="Proteomes" id="UP001231189"/>
    </source>
</evidence>
<keyword evidence="1" id="KW-0175">Coiled coil</keyword>
<dbReference type="Proteomes" id="UP001231189">
    <property type="component" value="Unassembled WGS sequence"/>
</dbReference>
<keyword evidence="4" id="KW-1185">Reference proteome</keyword>
<evidence type="ECO:0000256" key="1">
    <source>
        <dbReference type="SAM" id="Coils"/>
    </source>
</evidence>
<protein>
    <submittedName>
        <fullName evidence="3">Uncharacterized protein</fullName>
    </submittedName>
</protein>
<dbReference type="EMBL" id="JAUUTY010000004">
    <property type="protein sequence ID" value="KAK1641973.1"/>
    <property type="molecule type" value="Genomic_DNA"/>
</dbReference>
<comment type="caution">
    <text evidence="3">The sequence shown here is derived from an EMBL/GenBank/DDBJ whole genome shotgun (WGS) entry which is preliminary data.</text>
</comment>
<dbReference type="AlphaFoldDB" id="A0AAD8W3M7"/>
<organism evidence="3 4">
    <name type="scientific">Lolium multiflorum</name>
    <name type="common">Italian ryegrass</name>
    <name type="synonym">Lolium perenne subsp. multiflorum</name>
    <dbReference type="NCBI Taxonomy" id="4521"/>
    <lineage>
        <taxon>Eukaryota</taxon>
        <taxon>Viridiplantae</taxon>
        <taxon>Streptophyta</taxon>
        <taxon>Embryophyta</taxon>
        <taxon>Tracheophyta</taxon>
        <taxon>Spermatophyta</taxon>
        <taxon>Magnoliopsida</taxon>
        <taxon>Liliopsida</taxon>
        <taxon>Poales</taxon>
        <taxon>Poaceae</taxon>
        <taxon>BOP clade</taxon>
        <taxon>Pooideae</taxon>
        <taxon>Poodae</taxon>
        <taxon>Poeae</taxon>
        <taxon>Poeae Chloroplast Group 2 (Poeae type)</taxon>
        <taxon>Loliodinae</taxon>
        <taxon>Loliinae</taxon>
        <taxon>Lolium</taxon>
    </lineage>
</organism>
<feature type="coiled-coil region" evidence="1">
    <location>
        <begin position="147"/>
        <end position="174"/>
    </location>
</feature>
<evidence type="ECO:0000256" key="2">
    <source>
        <dbReference type="SAM" id="MobiDB-lite"/>
    </source>
</evidence>
<proteinExistence type="predicted"/>
<reference evidence="3" key="1">
    <citation type="submission" date="2023-07" db="EMBL/GenBank/DDBJ databases">
        <title>A chromosome-level genome assembly of Lolium multiflorum.</title>
        <authorList>
            <person name="Chen Y."/>
            <person name="Copetti D."/>
            <person name="Kolliker R."/>
            <person name="Studer B."/>
        </authorList>
    </citation>
    <scope>NUCLEOTIDE SEQUENCE</scope>
    <source>
        <strain evidence="3">02402/16</strain>
        <tissue evidence="3">Leaf</tissue>
    </source>
</reference>